<proteinExistence type="predicted"/>
<accession>A0A2X0SKB0</accession>
<reference evidence="1" key="1">
    <citation type="submission" date="2018-05" db="EMBL/GenBank/DDBJ databases">
        <authorList>
            <person name="Lanie J.A."/>
            <person name="Ng W.-L."/>
            <person name="Kazmierczak K.M."/>
            <person name="Andrzejewski T.M."/>
            <person name="Davidsen T.M."/>
            <person name="Wayne K.J."/>
            <person name="Tettelin H."/>
            <person name="Glass J.I."/>
            <person name="Rusch D."/>
            <person name="Podicherti R."/>
            <person name="Tsui H.-C.T."/>
            <person name="Winkler M.E."/>
        </authorList>
    </citation>
    <scope>NUCLEOTIDE SEQUENCE</scope>
    <source>
        <strain evidence="1">KNB</strain>
    </source>
</reference>
<evidence type="ECO:0000313" key="1">
    <source>
        <dbReference type="EMBL" id="SPS05375.1"/>
    </source>
</evidence>
<protein>
    <submittedName>
        <fullName evidence="1">Uncharacterized protein</fullName>
    </submittedName>
</protein>
<organism evidence="1">
    <name type="scientific">Candidatus Nitrotoga fabula</name>
    <dbReference type="NCBI Taxonomy" id="2182327"/>
    <lineage>
        <taxon>Bacteria</taxon>
        <taxon>Pseudomonadati</taxon>
        <taxon>Pseudomonadota</taxon>
        <taxon>Betaproteobacteria</taxon>
        <taxon>Nitrosomonadales</taxon>
        <taxon>Gallionellaceae</taxon>
        <taxon>Candidatus Nitrotoga</taxon>
    </lineage>
</organism>
<gene>
    <name evidence="1" type="ORF">NITFAB_0965</name>
</gene>
<dbReference type="AlphaFoldDB" id="A0A2X0SKB0"/>
<sequence>MFDLNRQSVSSNCLQALSAAINAEVKKPSHRIRYQMVAFDMVTSLGHAREDIGRDMLNRFYERLLPVTLRDWMRPL</sequence>
<name>A0A2X0SKB0_9PROT</name>
<dbReference type="EMBL" id="LS423452">
    <property type="protein sequence ID" value="SPS05375.1"/>
    <property type="molecule type" value="Genomic_DNA"/>
</dbReference>